<reference evidence="8 9" key="1">
    <citation type="submission" date="2017-10" db="EMBL/GenBank/DDBJ databases">
        <title>Sequencing the genomes of 1000 actinobacteria strains.</title>
        <authorList>
            <person name="Klenk H.-P."/>
        </authorList>
    </citation>
    <scope>NUCLEOTIDE SEQUENCE [LARGE SCALE GENOMIC DNA]</scope>
    <source>
        <strain evidence="8 9">DSM 46092</strain>
    </source>
</reference>
<feature type="domain" description="ABC transmembrane type-2" evidence="7">
    <location>
        <begin position="18"/>
        <end position="242"/>
    </location>
</feature>
<protein>
    <recommendedName>
        <fullName evidence="6">Transport permease protein</fullName>
    </recommendedName>
</protein>
<dbReference type="GO" id="GO:0140359">
    <property type="term" value="F:ABC-type transporter activity"/>
    <property type="evidence" value="ECO:0007669"/>
    <property type="project" value="InterPro"/>
</dbReference>
<dbReference type="GO" id="GO:0043190">
    <property type="term" value="C:ATP-binding cassette (ABC) transporter complex"/>
    <property type="evidence" value="ECO:0007669"/>
    <property type="project" value="InterPro"/>
</dbReference>
<comment type="caution">
    <text evidence="8">The sequence shown here is derived from an EMBL/GenBank/DDBJ whole genome shotgun (WGS) entry which is preliminary data.</text>
</comment>
<evidence type="ECO:0000313" key="8">
    <source>
        <dbReference type="EMBL" id="PFG50410.1"/>
    </source>
</evidence>
<keyword evidence="2 6" id="KW-0812">Transmembrane</keyword>
<dbReference type="GO" id="GO:0046677">
    <property type="term" value="P:response to antibiotic"/>
    <property type="evidence" value="ECO:0007669"/>
    <property type="project" value="UniProtKB-KW"/>
</dbReference>
<evidence type="ECO:0000256" key="6">
    <source>
        <dbReference type="RuleBase" id="RU361157"/>
    </source>
</evidence>
<dbReference type="PROSITE" id="PS51012">
    <property type="entry name" value="ABC_TM2"/>
    <property type="match status" value="1"/>
</dbReference>
<feature type="transmembrane region" description="Helical" evidence="6">
    <location>
        <begin position="164"/>
        <end position="182"/>
    </location>
</feature>
<feature type="transmembrane region" description="Helical" evidence="6">
    <location>
        <begin position="215"/>
        <end position="239"/>
    </location>
</feature>
<evidence type="ECO:0000256" key="3">
    <source>
        <dbReference type="ARBA" id="ARBA00022989"/>
    </source>
</evidence>
<dbReference type="InterPro" id="IPR051784">
    <property type="entry name" value="Nod_factor_ABC_transporter"/>
</dbReference>
<keyword evidence="5" id="KW-0046">Antibiotic resistance</keyword>
<dbReference type="Pfam" id="PF01061">
    <property type="entry name" value="ABC2_membrane"/>
    <property type="match status" value="1"/>
</dbReference>
<keyword evidence="6" id="KW-1003">Cell membrane</keyword>
<keyword evidence="6" id="KW-0813">Transport</keyword>
<feature type="transmembrane region" description="Helical" evidence="6">
    <location>
        <begin position="19"/>
        <end position="38"/>
    </location>
</feature>
<dbReference type="InterPro" id="IPR000412">
    <property type="entry name" value="ABC_2_transport"/>
</dbReference>
<proteinExistence type="inferred from homology"/>
<keyword evidence="3 6" id="KW-1133">Transmembrane helix</keyword>
<organism evidence="8 9">
    <name type="scientific">Amycolatopsis sulphurea</name>
    <dbReference type="NCBI Taxonomy" id="76022"/>
    <lineage>
        <taxon>Bacteria</taxon>
        <taxon>Bacillati</taxon>
        <taxon>Actinomycetota</taxon>
        <taxon>Actinomycetes</taxon>
        <taxon>Pseudonocardiales</taxon>
        <taxon>Pseudonocardiaceae</taxon>
        <taxon>Amycolatopsis</taxon>
    </lineage>
</organism>
<feature type="transmembrane region" description="Helical" evidence="6">
    <location>
        <begin position="50"/>
        <end position="75"/>
    </location>
</feature>
<keyword evidence="9" id="KW-1185">Reference proteome</keyword>
<name>A0A2A9FIS1_9PSEU</name>
<dbReference type="EMBL" id="PDJK01000002">
    <property type="protein sequence ID" value="PFG50410.1"/>
    <property type="molecule type" value="Genomic_DNA"/>
</dbReference>
<gene>
    <name evidence="8" type="ORF">ATK36_5641</name>
</gene>
<evidence type="ECO:0000256" key="4">
    <source>
        <dbReference type="ARBA" id="ARBA00023136"/>
    </source>
</evidence>
<evidence type="ECO:0000259" key="7">
    <source>
        <dbReference type="PROSITE" id="PS51012"/>
    </source>
</evidence>
<dbReference type="InterPro" id="IPR013525">
    <property type="entry name" value="ABC2_TM"/>
</dbReference>
<dbReference type="PANTHER" id="PTHR43229:SF2">
    <property type="entry name" value="NODULATION PROTEIN J"/>
    <property type="match status" value="1"/>
</dbReference>
<evidence type="ECO:0000256" key="1">
    <source>
        <dbReference type="ARBA" id="ARBA00004141"/>
    </source>
</evidence>
<feature type="transmembrane region" description="Helical" evidence="6">
    <location>
        <begin position="96"/>
        <end position="118"/>
    </location>
</feature>
<dbReference type="AlphaFoldDB" id="A0A2A9FIS1"/>
<comment type="similarity">
    <text evidence="6">Belongs to the ABC-2 integral membrane protein family.</text>
</comment>
<keyword evidence="4 6" id="KW-0472">Membrane</keyword>
<dbReference type="Proteomes" id="UP000243542">
    <property type="component" value="Unassembled WGS sequence"/>
</dbReference>
<evidence type="ECO:0000256" key="5">
    <source>
        <dbReference type="ARBA" id="ARBA00023251"/>
    </source>
</evidence>
<comment type="subcellular location">
    <subcellularLocation>
        <location evidence="6">Cell membrane</location>
        <topology evidence="6">Multi-pass membrane protein</topology>
    </subcellularLocation>
    <subcellularLocation>
        <location evidence="1">Membrane</location>
        <topology evidence="1">Multi-pass membrane protein</topology>
    </subcellularLocation>
</comment>
<feature type="transmembrane region" description="Helical" evidence="6">
    <location>
        <begin position="130"/>
        <end position="152"/>
    </location>
</feature>
<dbReference type="InterPro" id="IPR047817">
    <property type="entry name" value="ABC2_TM_bact-type"/>
</dbReference>
<accession>A0A2A9FIS1</accession>
<dbReference type="RefSeq" id="WP_098514145.1">
    <property type="nucleotide sequence ID" value="NZ_JBIAKZ010000003.1"/>
</dbReference>
<evidence type="ECO:0000256" key="2">
    <source>
        <dbReference type="ARBA" id="ARBA00022692"/>
    </source>
</evidence>
<dbReference type="PANTHER" id="PTHR43229">
    <property type="entry name" value="NODULATION PROTEIN J"/>
    <property type="match status" value="1"/>
</dbReference>
<evidence type="ECO:0000313" key="9">
    <source>
        <dbReference type="Proteomes" id="UP000243542"/>
    </source>
</evidence>
<sequence length="246" mass="26462">MNVAYLSTEVRRLLRSPRFLMLVVAFPVLMFLLQATVFTSSSDPDHGRVVALLMINMMAFGAFGAGLTNGTKLTVERASGWQRQLRLTPLTGLQYLGGKALAGMLVVLPAVLLVPLIAFLAEGVHLAPLAWLRIILGVWLGALPLVLLGLLLGQLCTPESMQPVTMLLVLGVGFLGGLWLPLEAMAGWMQGVAHALPTYWMISLVRPVVTTQLVVGYPAALLALAAWTVGLGALVIRLYRKTSARV</sequence>
<dbReference type="PIRSF" id="PIRSF006648">
    <property type="entry name" value="DrrB"/>
    <property type="match status" value="1"/>
</dbReference>